<dbReference type="GeneID" id="301442222"/>
<dbReference type="AlphaFoldDB" id="A0A7J4MXP6"/>
<dbReference type="RefSeq" id="WP_432703957.1">
    <property type="nucleotide sequence ID" value="NZ_CP194219.1"/>
</dbReference>
<evidence type="ECO:0000313" key="2">
    <source>
        <dbReference type="Proteomes" id="UP000538031"/>
    </source>
</evidence>
<name>A0A7J4MXP6_METTF</name>
<evidence type="ECO:0000313" key="1">
    <source>
        <dbReference type="EMBL" id="HIH65501.1"/>
    </source>
</evidence>
<dbReference type="EMBL" id="DUHT01000088">
    <property type="protein sequence ID" value="HIH65501.1"/>
    <property type="molecule type" value="Genomic_DNA"/>
</dbReference>
<protein>
    <submittedName>
        <fullName evidence="1">Uncharacterized protein</fullName>
    </submittedName>
</protein>
<reference evidence="2" key="1">
    <citation type="journal article" date="2020" name="bioRxiv">
        <title>A rank-normalized archaeal taxonomy based on genome phylogeny resolves widespread incomplete and uneven classifications.</title>
        <authorList>
            <person name="Rinke C."/>
            <person name="Chuvochina M."/>
            <person name="Mussig A.J."/>
            <person name="Chaumeil P.-A."/>
            <person name="Waite D.W."/>
            <person name="Whitman W.B."/>
            <person name="Parks D.H."/>
            <person name="Hugenholtz P."/>
        </authorList>
    </citation>
    <scope>NUCLEOTIDE SEQUENCE [LARGE SCALE GENOMIC DNA]</scope>
</reference>
<comment type="caution">
    <text evidence="1">The sequence shown here is derived from an EMBL/GenBank/DDBJ whole genome shotgun (WGS) entry which is preliminary data.</text>
</comment>
<accession>A0A7J4MXP6</accession>
<dbReference type="Proteomes" id="UP000538031">
    <property type="component" value="Unassembled WGS sequence"/>
</dbReference>
<gene>
    <name evidence="1" type="ORF">HA285_07925</name>
</gene>
<sequence>MTLNLFPIYREDLNNEILICPLKHPLINYEWDKISITLHDGKYTEIPTIGEISDKVASSSIIYLKDSPVGFKDQNNNAVTHVLLHESNINKEPYKSIKRCLTEEVEAGLEQFVNKLKDDDFSNNVLRYIFEKDKSKLKGTGFGTNIDELLNQLKKNRDKLGKEYPHLRFIINALNTD</sequence>
<organism evidence="1 2">
    <name type="scientific">Methanothermobacter thermautotrophicus</name>
    <name type="common">Methanobacterium thermoformicicum</name>
    <dbReference type="NCBI Taxonomy" id="145262"/>
    <lineage>
        <taxon>Archaea</taxon>
        <taxon>Methanobacteriati</taxon>
        <taxon>Methanobacteriota</taxon>
        <taxon>Methanomada group</taxon>
        <taxon>Methanobacteria</taxon>
        <taxon>Methanobacteriales</taxon>
        <taxon>Methanobacteriaceae</taxon>
        <taxon>Methanothermobacter</taxon>
    </lineage>
</organism>
<proteinExistence type="predicted"/>